<dbReference type="RefSeq" id="WP_034976620.1">
    <property type="nucleotide sequence ID" value="NZ_FOFI01000001.1"/>
</dbReference>
<dbReference type="STRING" id="421072.SAMN04488097_0288"/>
<gene>
    <name evidence="1" type="ORF">IO89_12030</name>
</gene>
<dbReference type="OrthoDB" id="1363765at2"/>
<reference evidence="1 2" key="1">
    <citation type="submission" date="2014-07" db="EMBL/GenBank/DDBJ databases">
        <title>Epilithonimonas lactis LMG 22401 Genome.</title>
        <authorList>
            <person name="Pipes S.E."/>
            <person name="Stropko S.J."/>
        </authorList>
    </citation>
    <scope>NUCLEOTIDE SEQUENCE [LARGE SCALE GENOMIC DNA]</scope>
    <source>
        <strain evidence="1 2">LMG 24401</strain>
    </source>
</reference>
<name>A0A085BEQ8_9FLAO</name>
<protein>
    <submittedName>
        <fullName evidence="1">Uncharacterized protein</fullName>
    </submittedName>
</protein>
<proteinExistence type="predicted"/>
<keyword evidence="2" id="KW-1185">Reference proteome</keyword>
<dbReference type="AlphaFoldDB" id="A0A085BEQ8"/>
<accession>A0A085BEQ8</accession>
<evidence type="ECO:0000313" key="1">
    <source>
        <dbReference type="EMBL" id="KFC20953.1"/>
    </source>
</evidence>
<sequence length="146" mass="17097">MKTATTYTPDHYPMFYTLDEVKKTFRQYRLSNYEKIAFSELIRTEKNNGYNSTTGADNLLKIRDTSNWSKCTITGLRPAGTPGFYYADLKVKDKKSLFVAFIPEDWETVYIRICPQFYPFITADRTRIVKEIIKVMLNDMNEKGND</sequence>
<dbReference type="eggNOG" id="ENOG50347JU">
    <property type="taxonomic scope" value="Bacteria"/>
</dbReference>
<comment type="caution">
    <text evidence="1">The sequence shown here is derived from an EMBL/GenBank/DDBJ whole genome shotgun (WGS) entry which is preliminary data.</text>
</comment>
<dbReference type="EMBL" id="JPLY01000004">
    <property type="protein sequence ID" value="KFC20953.1"/>
    <property type="molecule type" value="Genomic_DNA"/>
</dbReference>
<dbReference type="Proteomes" id="UP000028623">
    <property type="component" value="Unassembled WGS sequence"/>
</dbReference>
<evidence type="ECO:0000313" key="2">
    <source>
        <dbReference type="Proteomes" id="UP000028623"/>
    </source>
</evidence>
<organism evidence="1 2">
    <name type="scientific">Epilithonimonas lactis</name>
    <dbReference type="NCBI Taxonomy" id="421072"/>
    <lineage>
        <taxon>Bacteria</taxon>
        <taxon>Pseudomonadati</taxon>
        <taxon>Bacteroidota</taxon>
        <taxon>Flavobacteriia</taxon>
        <taxon>Flavobacteriales</taxon>
        <taxon>Weeksellaceae</taxon>
        <taxon>Chryseobacterium group</taxon>
        <taxon>Epilithonimonas</taxon>
    </lineage>
</organism>